<dbReference type="CDD" id="cd00146">
    <property type="entry name" value="PKD"/>
    <property type="match status" value="1"/>
</dbReference>
<dbReference type="Pfam" id="PF14200">
    <property type="entry name" value="RicinB_lectin_2"/>
    <property type="match status" value="2"/>
</dbReference>
<dbReference type="GO" id="GO:0005975">
    <property type="term" value="P:carbohydrate metabolic process"/>
    <property type="evidence" value="ECO:0007669"/>
    <property type="project" value="UniProtKB-ARBA"/>
</dbReference>
<dbReference type="PROSITE" id="PS50093">
    <property type="entry name" value="PKD"/>
    <property type="match status" value="1"/>
</dbReference>
<dbReference type="InterPro" id="IPR000601">
    <property type="entry name" value="PKD_dom"/>
</dbReference>
<proteinExistence type="predicted"/>
<gene>
    <name evidence="5" type="ORF">HTZ77_24725</name>
</gene>
<dbReference type="Gene3D" id="2.60.40.10">
    <property type="entry name" value="Immunoglobulins"/>
    <property type="match status" value="1"/>
</dbReference>
<dbReference type="Pfam" id="PF03422">
    <property type="entry name" value="CBM_6"/>
    <property type="match status" value="1"/>
</dbReference>
<evidence type="ECO:0000256" key="1">
    <source>
        <dbReference type="ARBA" id="ARBA00022729"/>
    </source>
</evidence>
<dbReference type="InterPro" id="IPR022409">
    <property type="entry name" value="PKD/Chitinase_dom"/>
</dbReference>
<dbReference type="Proteomes" id="UP000586042">
    <property type="component" value="Unassembled WGS sequence"/>
</dbReference>
<feature type="domain" description="PKD" evidence="3">
    <location>
        <begin position="707"/>
        <end position="790"/>
    </location>
</feature>
<name>A0A7Y6ID13_9ACTN</name>
<dbReference type="SUPFAM" id="SSF50370">
    <property type="entry name" value="Ricin B-like lectins"/>
    <property type="match status" value="1"/>
</dbReference>
<evidence type="ECO:0000313" key="6">
    <source>
        <dbReference type="Proteomes" id="UP000586042"/>
    </source>
</evidence>
<dbReference type="SMART" id="SM00606">
    <property type="entry name" value="CBD_IV"/>
    <property type="match status" value="1"/>
</dbReference>
<dbReference type="Gene3D" id="2.120.10.30">
    <property type="entry name" value="TolB, C-terminal domain"/>
    <property type="match status" value="1"/>
</dbReference>
<dbReference type="InterPro" id="IPR013783">
    <property type="entry name" value="Ig-like_fold"/>
</dbReference>
<dbReference type="InterPro" id="IPR000772">
    <property type="entry name" value="Ricin_B_lectin"/>
</dbReference>
<feature type="domain" description="CBM6" evidence="4">
    <location>
        <begin position="901"/>
        <end position="1028"/>
    </location>
</feature>
<evidence type="ECO:0000259" key="3">
    <source>
        <dbReference type="PROSITE" id="PS50093"/>
    </source>
</evidence>
<dbReference type="PANTHER" id="PTHR40469">
    <property type="entry name" value="SECRETED GLYCOSYL HYDROLASE"/>
    <property type="match status" value="1"/>
</dbReference>
<dbReference type="SUPFAM" id="SSF50952">
    <property type="entry name" value="Soluble quinoprotein glucose dehydrogenase"/>
    <property type="match status" value="1"/>
</dbReference>
<dbReference type="InterPro" id="IPR029010">
    <property type="entry name" value="ThuA-like"/>
</dbReference>
<dbReference type="CDD" id="cd04084">
    <property type="entry name" value="CBM6_xylanase-like"/>
    <property type="match status" value="1"/>
</dbReference>
<dbReference type="CDD" id="cd00161">
    <property type="entry name" value="beta-trefoil_Ricin-like"/>
    <property type="match status" value="1"/>
</dbReference>
<dbReference type="InterPro" id="IPR035986">
    <property type="entry name" value="PKD_dom_sf"/>
</dbReference>
<dbReference type="SUPFAM" id="SSF49299">
    <property type="entry name" value="PKD domain"/>
    <property type="match status" value="1"/>
</dbReference>
<reference evidence="5 6" key="1">
    <citation type="submission" date="2020-06" db="EMBL/GenBank/DDBJ databases">
        <title>Nonomuraea sp. SMC257, a novel actinomycete isolated from soil.</title>
        <authorList>
            <person name="Chanama M."/>
        </authorList>
    </citation>
    <scope>NUCLEOTIDE SEQUENCE [LARGE SCALE GENOMIC DNA]</scope>
    <source>
        <strain evidence="5 6">SMC257</strain>
    </source>
</reference>
<dbReference type="Gene3D" id="2.80.10.50">
    <property type="match status" value="1"/>
</dbReference>
<dbReference type="Pfam" id="PF06283">
    <property type="entry name" value="ThuA"/>
    <property type="match status" value="1"/>
</dbReference>
<dbReference type="InterPro" id="IPR011041">
    <property type="entry name" value="Quinoprot_gluc/sorb_DH_b-prop"/>
</dbReference>
<feature type="region of interest" description="Disordered" evidence="2">
    <location>
        <begin position="751"/>
        <end position="770"/>
    </location>
</feature>
<dbReference type="InterPro" id="IPR012938">
    <property type="entry name" value="Glc/Sorbosone_DH"/>
</dbReference>
<comment type="caution">
    <text evidence="5">The sequence shown here is derived from an EMBL/GenBank/DDBJ whole genome shotgun (WGS) entry which is preliminary data.</text>
</comment>
<dbReference type="Pfam" id="PF07995">
    <property type="entry name" value="GSDH"/>
    <property type="match status" value="1"/>
</dbReference>
<dbReference type="InterPro" id="IPR008979">
    <property type="entry name" value="Galactose-bd-like_sf"/>
</dbReference>
<dbReference type="InterPro" id="IPR011042">
    <property type="entry name" value="6-blade_b-propeller_TolB-like"/>
</dbReference>
<dbReference type="PROSITE" id="PS51175">
    <property type="entry name" value="CBM6"/>
    <property type="match status" value="1"/>
</dbReference>
<dbReference type="AlphaFoldDB" id="A0A7Y6ID13"/>
<evidence type="ECO:0000313" key="5">
    <source>
        <dbReference type="EMBL" id="NUW34614.1"/>
    </source>
</evidence>
<dbReference type="Pfam" id="PF18911">
    <property type="entry name" value="PKD_4"/>
    <property type="match status" value="1"/>
</dbReference>
<dbReference type="EMBL" id="JABWGN010000009">
    <property type="protein sequence ID" value="NUW34614.1"/>
    <property type="molecule type" value="Genomic_DNA"/>
</dbReference>
<dbReference type="Gene3D" id="2.60.120.260">
    <property type="entry name" value="Galactose-binding domain-like"/>
    <property type="match status" value="1"/>
</dbReference>
<evidence type="ECO:0000259" key="4">
    <source>
        <dbReference type="PROSITE" id="PS51175"/>
    </source>
</evidence>
<protein>
    <submittedName>
        <fullName evidence="5">ThuA domain-containing protein</fullName>
    </submittedName>
</protein>
<dbReference type="PROSITE" id="PS50231">
    <property type="entry name" value="RICIN_B_LECTIN"/>
    <property type="match status" value="1"/>
</dbReference>
<dbReference type="Gene3D" id="3.40.50.880">
    <property type="match status" value="1"/>
</dbReference>
<accession>A0A7Y6ID13</accession>
<dbReference type="GO" id="GO:0030246">
    <property type="term" value="F:carbohydrate binding"/>
    <property type="evidence" value="ECO:0007669"/>
    <property type="project" value="InterPro"/>
</dbReference>
<keyword evidence="1" id="KW-0732">Signal</keyword>
<dbReference type="PANTHER" id="PTHR40469:SF2">
    <property type="entry name" value="GALACTOSE-BINDING DOMAIN-LIKE SUPERFAMILY PROTEIN"/>
    <property type="match status" value="1"/>
</dbReference>
<dbReference type="InterPro" id="IPR006584">
    <property type="entry name" value="Cellulose-bd_IV"/>
</dbReference>
<dbReference type="SMART" id="SM00089">
    <property type="entry name" value="PKD"/>
    <property type="match status" value="1"/>
</dbReference>
<dbReference type="InterPro" id="IPR029062">
    <property type="entry name" value="Class_I_gatase-like"/>
</dbReference>
<keyword evidence="6" id="KW-1185">Reference proteome</keyword>
<feature type="region of interest" description="Disordered" evidence="2">
    <location>
        <begin position="957"/>
        <end position="981"/>
    </location>
</feature>
<dbReference type="InterPro" id="IPR005084">
    <property type="entry name" value="CBM6"/>
</dbReference>
<dbReference type="InterPro" id="IPR035992">
    <property type="entry name" value="Ricin_B-like_lectins"/>
</dbReference>
<organism evidence="5 6">
    <name type="scientific">Nonomuraea montanisoli</name>
    <dbReference type="NCBI Taxonomy" id="2741721"/>
    <lineage>
        <taxon>Bacteria</taxon>
        <taxon>Bacillati</taxon>
        <taxon>Actinomycetota</taxon>
        <taxon>Actinomycetes</taxon>
        <taxon>Streptosporangiales</taxon>
        <taxon>Streptosporangiaceae</taxon>
        <taxon>Nonomuraea</taxon>
    </lineage>
</organism>
<evidence type="ECO:0000256" key="2">
    <source>
        <dbReference type="SAM" id="MobiDB-lite"/>
    </source>
</evidence>
<dbReference type="SMART" id="SM00458">
    <property type="entry name" value="RICIN"/>
    <property type="match status" value="1"/>
</dbReference>
<dbReference type="SUPFAM" id="SSF52317">
    <property type="entry name" value="Class I glutamine amidotransferase-like"/>
    <property type="match status" value="1"/>
</dbReference>
<dbReference type="SUPFAM" id="SSF49785">
    <property type="entry name" value="Galactose-binding domain-like"/>
    <property type="match status" value="1"/>
</dbReference>
<sequence length="1189" mass="126330">MLLFALSAGPAAQAGASAQKTRTAAAKFRALLFTEGGNAWHSAALPAGIKMVQELAAANDFEVVQSDDSSVFNDANLATYNVLIMLQNYGMVWDNDAQRQALEKFVDSGKGVVAIHNAVDMEIDSQYPYWDNLVNGGSHMPGHAANGQQAQVTVADRVHPSTKKLPEQWTHTEEWYNFAPNPRGKVHVLMTVNEKTYNPGQYAMGVDHPISWCRQAGAKGEARVWATALGHNAAAYSDANFREHVRGGIMWAGGAEQGDCGGTVESKFQKVPLDTNVTKPKNLDITPDGRVFFTEKAGTVKLIHDHNGQYETHIAAKLNVYSGGEDGLNGIAFDPGFTTNKWVYLFYAPAGTEEINRVSRFKVNGDTIDLATEQKIIDVPNYRTTDEPGHTGGALVFGPGGNLYIGTGDDVNPGGESGGYAPIDERTGRWRFDAQRTAANTNSLSGKILRVKPKADGPGYDIPPGNMFPPGTDKTHPAIYAMGFRNPYRFAVDPVTGWISVGEYAPDASASNPSRGPAGIVEWNLVKGPGNYGWPYCIGNNVPYNDYDFATKQSGAKFDCSAPVNNSPNNTGLTTLPAAKPANLWYGGGTTDFPEMGASGGLAPMSGPFYHYDAANPSERKFPEYYDKAVFFFEWSRNYIKEFRLGSTGTLLQVDPFVAKPGPQAPHDMKFGPDGAMYLLEWGSGWADSQSGGGIYRIEYVAGNRSPVAKATATPDSGKAPLTVAFSSAGSSDPEGSAITYAWDFDGNGTTDSTAANPSHTYDTNGTPSARLTVKDPEGKTGSITVQITVGNTRPTVKITSPPMGGHAAIGDLMSYAVTVTDPEDGTIDCSKVKVTFASGHGESPGKWHAHDIGSASGCTGSVTLSDFHQGDLGVDGFFSMEATYVDSGGLNGSTFANVRWKHQQAEFFDSSQGIKTVNQQGAEGGKRIGGISDGDWIAFDDRNMTGLDSVSFRVSSPSDSGGSVELRADSPTGPLIASTPVPSTGGWDTYVSLPAVKVTDPGGTHKLYAVFKSPGADPFDLDSFTFNGKGVASGSGTGLPAGTYTITAQHSGKNVTTEGASTADNAKIVQMGSTSDPIQRWQAVPLAGGGYQLKNAGSGKCLDVPNGSTTNETQLVQWTCHGATAPDLKNQRFTVNPTIEAGVYTITPSFNGLCVDVKWVSQADGFPVIQYTCVNSAPNQKFRFTKVG</sequence>